<dbReference type="EMBL" id="JAGRRH010000003">
    <property type="protein sequence ID" value="KAG7372561.1"/>
    <property type="molecule type" value="Genomic_DNA"/>
</dbReference>
<proteinExistence type="inferred from homology"/>
<keyword evidence="5" id="KW-0418">Kinase</keyword>
<evidence type="ECO:0000256" key="2">
    <source>
        <dbReference type="ARBA" id="ARBA00006219"/>
    </source>
</evidence>
<keyword evidence="3" id="KW-0963">Cytoplasm</keyword>
<gene>
    <name evidence="7" type="ORF">IV203_018704</name>
</gene>
<dbReference type="PANTHER" id="PTHR21064:SF1">
    <property type="entry name" value="HYDROXYLYSINE KINASE"/>
    <property type="match status" value="1"/>
</dbReference>
<evidence type="ECO:0000259" key="6">
    <source>
        <dbReference type="Pfam" id="PF01636"/>
    </source>
</evidence>
<protein>
    <submittedName>
        <fullName evidence="7">Alanine-glyoxylate transaminase</fullName>
    </submittedName>
</protein>
<reference evidence="7" key="2">
    <citation type="submission" date="2021-04" db="EMBL/GenBank/DDBJ databases">
        <authorList>
            <person name="Podell S."/>
        </authorList>
    </citation>
    <scope>NUCLEOTIDE SEQUENCE</scope>
    <source>
        <strain evidence="7">Hildebrandi</strain>
    </source>
</reference>
<evidence type="ECO:0000313" key="7">
    <source>
        <dbReference type="EMBL" id="KAG7372561.1"/>
    </source>
</evidence>
<comment type="similarity">
    <text evidence="2">Belongs to the aminoglycoside phosphotransferase family.</text>
</comment>
<evidence type="ECO:0000256" key="5">
    <source>
        <dbReference type="ARBA" id="ARBA00022777"/>
    </source>
</evidence>
<comment type="caution">
    <text evidence="7">The sequence shown here is derived from an EMBL/GenBank/DDBJ whole genome shotgun (WGS) entry which is preliminary data.</text>
</comment>
<feature type="domain" description="Aminoglycoside phosphotransferase" evidence="6">
    <location>
        <begin position="93"/>
        <end position="302"/>
    </location>
</feature>
<dbReference type="InterPro" id="IPR050249">
    <property type="entry name" value="Pseudomonas-type_ThrB"/>
</dbReference>
<name>A0A9K3M406_9STRA</name>
<dbReference type="InterPro" id="IPR002575">
    <property type="entry name" value="Aminoglycoside_PTrfase"/>
</dbReference>
<organism evidence="7 8">
    <name type="scientific">Nitzschia inconspicua</name>
    <dbReference type="NCBI Taxonomy" id="303405"/>
    <lineage>
        <taxon>Eukaryota</taxon>
        <taxon>Sar</taxon>
        <taxon>Stramenopiles</taxon>
        <taxon>Ochrophyta</taxon>
        <taxon>Bacillariophyta</taxon>
        <taxon>Bacillariophyceae</taxon>
        <taxon>Bacillariophycidae</taxon>
        <taxon>Bacillariales</taxon>
        <taxon>Bacillariaceae</taxon>
        <taxon>Nitzschia</taxon>
    </lineage>
</organism>
<accession>A0A9K3M406</accession>
<dbReference type="OrthoDB" id="6288734at2759"/>
<dbReference type="Proteomes" id="UP000693970">
    <property type="component" value="Unassembled WGS sequence"/>
</dbReference>
<reference evidence="7" key="1">
    <citation type="journal article" date="2021" name="Sci. Rep.">
        <title>Diploid genomic architecture of Nitzschia inconspicua, an elite biomass production diatom.</title>
        <authorList>
            <person name="Oliver A."/>
            <person name="Podell S."/>
            <person name="Pinowska A."/>
            <person name="Traller J.C."/>
            <person name="Smith S.R."/>
            <person name="McClure R."/>
            <person name="Beliaev A."/>
            <person name="Bohutskyi P."/>
            <person name="Hill E.A."/>
            <person name="Rabines A."/>
            <person name="Zheng H."/>
            <person name="Allen L.Z."/>
            <person name="Kuo A."/>
            <person name="Grigoriev I.V."/>
            <person name="Allen A.E."/>
            <person name="Hazlebeck D."/>
            <person name="Allen E.E."/>
        </authorList>
    </citation>
    <scope>NUCLEOTIDE SEQUENCE</scope>
    <source>
        <strain evidence="7">Hildebrandi</strain>
    </source>
</reference>
<evidence type="ECO:0000256" key="3">
    <source>
        <dbReference type="ARBA" id="ARBA00022490"/>
    </source>
</evidence>
<keyword evidence="4" id="KW-0808">Transferase</keyword>
<evidence type="ECO:0000256" key="4">
    <source>
        <dbReference type="ARBA" id="ARBA00022679"/>
    </source>
</evidence>
<sequence>MASTESAEDLTDEELRKLLMPDPTVEQVVDAIRQSFVQDSAADIQVIKELDSYDDKNVWISINGTNYLAKVHNGVESKDLMDRLVEGDKIASTAFTSSSIHLQNAMMIHLNQHGIATNQPQEAVQTADTRLPTPGAVHSLPVKSKDHSPYPLVVRLLGWVPGRPMSSFPMLPIEALANAGIFLGKLSTCLSKLPSDQLQAAKRYHQWDGKNTMDLRDFVHYIDDSRKRSMVESVIDAFQTELIDSKVAESSFSKSLIHADFNDANFLLDDSFRISGVIDFGDSVESWRILDLSVALAYSLITVYGKQDRSLSAAAAMLRGYNSVCPLTEVERKHLLLLMACRLSCSVTLGAYSYKQNPENEYLLLHSGPGWNALDLIWGTDPTRRASMKTIIDGLFDRACSKSFPVDGETTPIDCSDLAFPDPSLEDPLAAARGKF</sequence>
<dbReference type="Pfam" id="PF01636">
    <property type="entry name" value="APH"/>
    <property type="match status" value="1"/>
</dbReference>
<dbReference type="GO" id="GO:0005737">
    <property type="term" value="C:cytoplasm"/>
    <property type="evidence" value="ECO:0007669"/>
    <property type="project" value="UniProtKB-SubCell"/>
</dbReference>
<dbReference type="PANTHER" id="PTHR21064">
    <property type="entry name" value="AMINOGLYCOSIDE PHOSPHOTRANSFERASE DOMAIN-CONTAINING PROTEIN-RELATED"/>
    <property type="match status" value="1"/>
</dbReference>
<keyword evidence="8" id="KW-1185">Reference proteome</keyword>
<dbReference type="GO" id="GO:0019202">
    <property type="term" value="F:amino acid kinase activity"/>
    <property type="evidence" value="ECO:0007669"/>
    <property type="project" value="TreeGrafter"/>
</dbReference>
<evidence type="ECO:0000313" key="8">
    <source>
        <dbReference type="Proteomes" id="UP000693970"/>
    </source>
</evidence>
<dbReference type="AlphaFoldDB" id="A0A9K3M406"/>
<evidence type="ECO:0000256" key="1">
    <source>
        <dbReference type="ARBA" id="ARBA00004496"/>
    </source>
</evidence>
<comment type="subcellular location">
    <subcellularLocation>
        <location evidence="1">Cytoplasm</location>
    </subcellularLocation>
</comment>